<comment type="caution">
    <text evidence="1">The sequence shown here is derived from an EMBL/GenBank/DDBJ whole genome shotgun (WGS) entry which is preliminary data.</text>
</comment>
<dbReference type="AlphaFoldDB" id="A0AAV7RP34"/>
<keyword evidence="2" id="KW-1185">Reference proteome</keyword>
<organism evidence="1 2">
    <name type="scientific">Pleurodeles waltl</name>
    <name type="common">Iberian ribbed newt</name>
    <dbReference type="NCBI Taxonomy" id="8319"/>
    <lineage>
        <taxon>Eukaryota</taxon>
        <taxon>Metazoa</taxon>
        <taxon>Chordata</taxon>
        <taxon>Craniata</taxon>
        <taxon>Vertebrata</taxon>
        <taxon>Euteleostomi</taxon>
        <taxon>Amphibia</taxon>
        <taxon>Batrachia</taxon>
        <taxon>Caudata</taxon>
        <taxon>Salamandroidea</taxon>
        <taxon>Salamandridae</taxon>
        <taxon>Pleurodelinae</taxon>
        <taxon>Pleurodeles</taxon>
    </lineage>
</organism>
<dbReference type="EMBL" id="JANPWB010000009">
    <property type="protein sequence ID" value="KAJ1154044.1"/>
    <property type="molecule type" value="Genomic_DNA"/>
</dbReference>
<dbReference type="Proteomes" id="UP001066276">
    <property type="component" value="Chromosome 5"/>
</dbReference>
<name>A0AAV7RP34_PLEWA</name>
<accession>A0AAV7RP34</accession>
<proteinExistence type="predicted"/>
<evidence type="ECO:0000313" key="1">
    <source>
        <dbReference type="EMBL" id="KAJ1154044.1"/>
    </source>
</evidence>
<evidence type="ECO:0000313" key="2">
    <source>
        <dbReference type="Proteomes" id="UP001066276"/>
    </source>
</evidence>
<sequence>MQRPRKYYSKMNDSENSCSVNSPVLFVKDLFIKDAASMYTACPNASMRDERSDSTAYIDKLADTYETVHHKSGFAIYEMIDVMRNTGVVAKRLGFVNGVVTNVTLPTFIEPRWWSWNPVTFCEIR</sequence>
<reference evidence="1" key="1">
    <citation type="journal article" date="2022" name="bioRxiv">
        <title>Sequencing and chromosome-scale assembly of the giantPleurodeles waltlgenome.</title>
        <authorList>
            <person name="Brown T."/>
            <person name="Elewa A."/>
            <person name="Iarovenko S."/>
            <person name="Subramanian E."/>
            <person name="Araus A.J."/>
            <person name="Petzold A."/>
            <person name="Susuki M."/>
            <person name="Suzuki K.-i.T."/>
            <person name="Hayashi T."/>
            <person name="Toyoda A."/>
            <person name="Oliveira C."/>
            <person name="Osipova E."/>
            <person name="Leigh N.D."/>
            <person name="Simon A."/>
            <person name="Yun M.H."/>
        </authorList>
    </citation>
    <scope>NUCLEOTIDE SEQUENCE</scope>
    <source>
        <strain evidence="1">20211129_DDA</strain>
        <tissue evidence="1">Liver</tissue>
    </source>
</reference>
<gene>
    <name evidence="1" type="ORF">NDU88_006801</name>
</gene>
<protein>
    <submittedName>
        <fullName evidence="1">Uncharacterized protein</fullName>
    </submittedName>
</protein>